<reference evidence="2 3" key="1">
    <citation type="submission" date="2019-03" db="EMBL/GenBank/DDBJ databases">
        <title>First draft genome of Liparis tanakae, snailfish: a comprehensive survey of snailfish specific genes.</title>
        <authorList>
            <person name="Kim W."/>
            <person name="Song I."/>
            <person name="Jeong J.-H."/>
            <person name="Kim D."/>
            <person name="Kim S."/>
            <person name="Ryu S."/>
            <person name="Song J.Y."/>
            <person name="Lee S.K."/>
        </authorList>
    </citation>
    <scope>NUCLEOTIDE SEQUENCE [LARGE SCALE GENOMIC DNA]</scope>
    <source>
        <tissue evidence="2">Muscle</tissue>
    </source>
</reference>
<organism evidence="2 3">
    <name type="scientific">Liparis tanakae</name>
    <name type="common">Tanaka's snailfish</name>
    <dbReference type="NCBI Taxonomy" id="230148"/>
    <lineage>
        <taxon>Eukaryota</taxon>
        <taxon>Metazoa</taxon>
        <taxon>Chordata</taxon>
        <taxon>Craniata</taxon>
        <taxon>Vertebrata</taxon>
        <taxon>Euteleostomi</taxon>
        <taxon>Actinopterygii</taxon>
        <taxon>Neopterygii</taxon>
        <taxon>Teleostei</taxon>
        <taxon>Neoteleostei</taxon>
        <taxon>Acanthomorphata</taxon>
        <taxon>Eupercaria</taxon>
        <taxon>Perciformes</taxon>
        <taxon>Cottioidei</taxon>
        <taxon>Cottales</taxon>
        <taxon>Liparidae</taxon>
        <taxon>Liparis</taxon>
    </lineage>
</organism>
<feature type="compositionally biased region" description="Basic and acidic residues" evidence="1">
    <location>
        <begin position="86"/>
        <end position="103"/>
    </location>
</feature>
<proteinExistence type="predicted"/>
<name>A0A4Z2I6S2_9TELE</name>
<feature type="region of interest" description="Disordered" evidence="1">
    <location>
        <begin position="1"/>
        <end position="49"/>
    </location>
</feature>
<feature type="compositionally biased region" description="Basic and acidic residues" evidence="1">
    <location>
        <begin position="11"/>
        <end position="25"/>
    </location>
</feature>
<evidence type="ECO:0000313" key="3">
    <source>
        <dbReference type="Proteomes" id="UP000314294"/>
    </source>
</evidence>
<dbReference type="AlphaFoldDB" id="A0A4Z2I6S2"/>
<dbReference type="Proteomes" id="UP000314294">
    <property type="component" value="Unassembled WGS sequence"/>
</dbReference>
<comment type="caution">
    <text evidence="2">The sequence shown here is derived from an EMBL/GenBank/DDBJ whole genome shotgun (WGS) entry which is preliminary data.</text>
</comment>
<dbReference type="EMBL" id="SRLO01000125">
    <property type="protein sequence ID" value="TNN73451.1"/>
    <property type="molecule type" value="Genomic_DNA"/>
</dbReference>
<gene>
    <name evidence="2" type="ORF">EYF80_016405</name>
</gene>
<accession>A0A4Z2I6S2</accession>
<evidence type="ECO:0000256" key="1">
    <source>
        <dbReference type="SAM" id="MobiDB-lite"/>
    </source>
</evidence>
<sequence>MAAASLRTARSAHDNSYRSPRRQEEYEANGMINERRSDGGVWPCSEDQAENQKAGAIFGHLEIEQAEGVVVYAIDASRCDSNQSDEGARADGAEHSVASEHQVKVTAAP</sequence>
<feature type="region of interest" description="Disordered" evidence="1">
    <location>
        <begin position="81"/>
        <end position="109"/>
    </location>
</feature>
<protein>
    <submittedName>
        <fullName evidence="2">Uncharacterized protein</fullName>
    </submittedName>
</protein>
<keyword evidence="3" id="KW-1185">Reference proteome</keyword>
<evidence type="ECO:0000313" key="2">
    <source>
        <dbReference type="EMBL" id="TNN73451.1"/>
    </source>
</evidence>